<dbReference type="InterPro" id="IPR015664">
    <property type="entry name" value="P53_induced"/>
</dbReference>
<keyword evidence="4 8" id="KW-0812">Transmembrane</keyword>
<dbReference type="OrthoDB" id="8868135at2759"/>
<evidence type="ECO:0000256" key="2">
    <source>
        <dbReference type="ARBA" id="ARBA00004282"/>
    </source>
</evidence>
<dbReference type="RefSeq" id="XP_030054383.1">
    <property type="nucleotide sequence ID" value="XM_030198523.1"/>
</dbReference>
<keyword evidence="5" id="KW-0965">Cell junction</keyword>
<evidence type="ECO:0000256" key="7">
    <source>
        <dbReference type="ARBA" id="ARBA00023136"/>
    </source>
</evidence>
<evidence type="ECO:0000256" key="5">
    <source>
        <dbReference type="ARBA" id="ARBA00022949"/>
    </source>
</evidence>
<gene>
    <name evidence="10" type="primary">LOC115466932</name>
</gene>
<feature type="transmembrane region" description="Helical" evidence="8">
    <location>
        <begin position="149"/>
        <end position="171"/>
    </location>
</feature>
<feature type="transmembrane region" description="Helical" evidence="8">
    <location>
        <begin position="78"/>
        <end position="101"/>
    </location>
</feature>
<dbReference type="InParanoid" id="A0A6P7XPC2"/>
<organism evidence="9 10">
    <name type="scientific">Microcaecilia unicolor</name>
    <dbReference type="NCBI Taxonomy" id="1415580"/>
    <lineage>
        <taxon>Eukaryota</taxon>
        <taxon>Metazoa</taxon>
        <taxon>Chordata</taxon>
        <taxon>Craniata</taxon>
        <taxon>Vertebrata</taxon>
        <taxon>Euteleostomi</taxon>
        <taxon>Amphibia</taxon>
        <taxon>Gymnophiona</taxon>
        <taxon>Siphonopidae</taxon>
        <taxon>Microcaecilia</taxon>
    </lineage>
</organism>
<evidence type="ECO:0000256" key="8">
    <source>
        <dbReference type="SAM" id="Phobius"/>
    </source>
</evidence>
<evidence type="ECO:0000256" key="4">
    <source>
        <dbReference type="ARBA" id="ARBA00022692"/>
    </source>
</evidence>
<protein>
    <submittedName>
        <fullName evidence="10">P53 apoptosis effector related to PMP-22-like</fullName>
    </submittedName>
</protein>
<feature type="transmembrane region" description="Helical" evidence="8">
    <location>
        <begin position="12"/>
        <end position="36"/>
    </location>
</feature>
<dbReference type="AlphaFoldDB" id="A0A6P7XPC2"/>
<dbReference type="GO" id="GO:0098609">
    <property type="term" value="P:cell-cell adhesion"/>
    <property type="evidence" value="ECO:0007669"/>
    <property type="project" value="TreeGrafter"/>
</dbReference>
<dbReference type="KEGG" id="muo:115466932"/>
<dbReference type="PANTHER" id="PTHR14399">
    <property type="entry name" value="P53-INDUCED PROTEIN RELATED"/>
    <property type="match status" value="1"/>
</dbReference>
<dbReference type="FunCoup" id="A0A6P7XPC2">
    <property type="interactions" value="445"/>
</dbReference>
<comment type="similarity">
    <text evidence="3">Belongs to the TMEM47 family.</text>
</comment>
<evidence type="ECO:0000313" key="10">
    <source>
        <dbReference type="RefSeq" id="XP_030054383.1"/>
    </source>
</evidence>
<evidence type="ECO:0000313" key="9">
    <source>
        <dbReference type="Proteomes" id="UP000515156"/>
    </source>
</evidence>
<keyword evidence="6 8" id="KW-1133">Transmembrane helix</keyword>
<dbReference type="GO" id="GO:0005911">
    <property type="term" value="C:cell-cell junction"/>
    <property type="evidence" value="ECO:0007669"/>
    <property type="project" value="TreeGrafter"/>
</dbReference>
<evidence type="ECO:0000256" key="1">
    <source>
        <dbReference type="ARBA" id="ARBA00004141"/>
    </source>
</evidence>
<evidence type="ECO:0000256" key="6">
    <source>
        <dbReference type="ARBA" id="ARBA00022989"/>
    </source>
</evidence>
<dbReference type="GO" id="GO:0016020">
    <property type="term" value="C:membrane"/>
    <property type="evidence" value="ECO:0007669"/>
    <property type="project" value="UniProtKB-SubCell"/>
</dbReference>
<comment type="subcellular location">
    <subcellularLocation>
        <location evidence="2">Cell junction</location>
    </subcellularLocation>
    <subcellularLocation>
        <location evidence="1">Membrane</location>
        <topology evidence="1">Multi-pass membrane protein</topology>
    </subcellularLocation>
</comment>
<dbReference type="Pfam" id="PF00822">
    <property type="entry name" value="PMP22_Claudin"/>
    <property type="match status" value="1"/>
</dbReference>
<dbReference type="PANTHER" id="PTHR14399:SF4">
    <property type="entry name" value="P53 APOPTOSIS EFFECTOR RELATED TO PMP-22"/>
    <property type="match status" value="1"/>
</dbReference>
<proteinExistence type="inferred from homology"/>
<dbReference type="Gene3D" id="1.20.140.150">
    <property type="match status" value="1"/>
</dbReference>
<name>A0A6P7XPC2_9AMPH</name>
<feature type="transmembrane region" description="Helical" evidence="8">
    <location>
        <begin position="108"/>
        <end position="129"/>
    </location>
</feature>
<accession>A0A6P7XPC2</accession>
<dbReference type="InterPro" id="IPR004031">
    <property type="entry name" value="PMP22/EMP/MP20/Claudin"/>
</dbReference>
<keyword evidence="9" id="KW-1185">Reference proteome</keyword>
<keyword evidence="7 8" id="KW-0472">Membrane</keyword>
<evidence type="ECO:0000256" key="3">
    <source>
        <dbReference type="ARBA" id="ARBA00008691"/>
    </source>
</evidence>
<reference evidence="10" key="1">
    <citation type="submission" date="2025-08" db="UniProtKB">
        <authorList>
            <consortium name="RefSeq"/>
        </authorList>
    </citation>
    <scope>IDENTIFICATION</scope>
</reference>
<dbReference type="Proteomes" id="UP000515156">
    <property type="component" value="Chromosome 3"/>
</dbReference>
<dbReference type="GeneID" id="115466932"/>
<sequence length="188" mass="21501">MFKCGIAYPRCKWILPLLLLFAIIFDIIALAGNGWVETDPNYEYASLWRRCRRTDLNRDQWNCEESIMGYAWGRATAAMLLIGFIILVICFLLSFVALCVPQIGVMRLIGALLFLAVACQIIALVIYPSKYTLELVTGDYRYLYSWTYGFGWSSTIVMFGCAVLFCCLPSYEDELMGNVKTKYFYTSP</sequence>